<dbReference type="EMBL" id="CM026432">
    <property type="protein sequence ID" value="KAG0557774.1"/>
    <property type="molecule type" value="Genomic_DNA"/>
</dbReference>
<proteinExistence type="predicted"/>
<gene>
    <name evidence="2" type="ORF">KC19_11G156300</name>
</gene>
<keyword evidence="3" id="KW-1185">Reference proteome</keyword>
<feature type="region of interest" description="Disordered" evidence="1">
    <location>
        <begin position="80"/>
        <end position="101"/>
    </location>
</feature>
<reference evidence="2 3" key="1">
    <citation type="submission" date="2020-06" db="EMBL/GenBank/DDBJ databases">
        <title>WGS assembly of Ceratodon purpureus strain R40.</title>
        <authorList>
            <person name="Carey S.B."/>
            <person name="Jenkins J."/>
            <person name="Shu S."/>
            <person name="Lovell J.T."/>
            <person name="Sreedasyam A."/>
            <person name="Maumus F."/>
            <person name="Tiley G.P."/>
            <person name="Fernandez-Pozo N."/>
            <person name="Barry K."/>
            <person name="Chen C."/>
            <person name="Wang M."/>
            <person name="Lipzen A."/>
            <person name="Daum C."/>
            <person name="Saski C.A."/>
            <person name="Payton A.C."/>
            <person name="Mcbreen J.C."/>
            <person name="Conrad R.E."/>
            <person name="Kollar L.M."/>
            <person name="Olsson S."/>
            <person name="Huttunen S."/>
            <person name="Landis J.B."/>
            <person name="Wickett N.J."/>
            <person name="Johnson M.G."/>
            <person name="Rensing S.A."/>
            <person name="Grimwood J."/>
            <person name="Schmutz J."/>
            <person name="Mcdaniel S.F."/>
        </authorList>
    </citation>
    <scope>NUCLEOTIDE SEQUENCE [LARGE SCALE GENOMIC DNA]</scope>
    <source>
        <strain evidence="2 3">R40</strain>
    </source>
</reference>
<accession>A0A8T0GHK8</accession>
<protein>
    <submittedName>
        <fullName evidence="2">Uncharacterized protein</fullName>
    </submittedName>
</protein>
<evidence type="ECO:0000256" key="1">
    <source>
        <dbReference type="SAM" id="MobiDB-lite"/>
    </source>
</evidence>
<sequence length="146" mass="15454">MAAATQLGMSASPFLCPTSITLKKVEATSSQSACRSFATPTTLIICQQDNTERKAADVSRRLFAVAAASATVLGVFVQPEAQAKRKPPPQEEKKKVEPEEKNLSAFDARILANARRKEAMKATVEAAKAKAKSIAPAIAPSIASPE</sequence>
<evidence type="ECO:0000313" key="2">
    <source>
        <dbReference type="EMBL" id="KAG0557774.1"/>
    </source>
</evidence>
<organism evidence="2 3">
    <name type="scientific">Ceratodon purpureus</name>
    <name type="common">Fire moss</name>
    <name type="synonym">Dicranum purpureum</name>
    <dbReference type="NCBI Taxonomy" id="3225"/>
    <lineage>
        <taxon>Eukaryota</taxon>
        <taxon>Viridiplantae</taxon>
        <taxon>Streptophyta</taxon>
        <taxon>Embryophyta</taxon>
        <taxon>Bryophyta</taxon>
        <taxon>Bryophytina</taxon>
        <taxon>Bryopsida</taxon>
        <taxon>Dicranidae</taxon>
        <taxon>Pseudoditrichales</taxon>
        <taxon>Ditrichaceae</taxon>
        <taxon>Ceratodon</taxon>
    </lineage>
</organism>
<name>A0A8T0GHK8_CERPU</name>
<dbReference type="OrthoDB" id="10450340at2759"/>
<evidence type="ECO:0000313" key="3">
    <source>
        <dbReference type="Proteomes" id="UP000822688"/>
    </source>
</evidence>
<feature type="compositionally biased region" description="Basic and acidic residues" evidence="1">
    <location>
        <begin position="88"/>
        <end position="101"/>
    </location>
</feature>
<dbReference type="AlphaFoldDB" id="A0A8T0GHK8"/>
<dbReference type="Proteomes" id="UP000822688">
    <property type="component" value="Chromosome 11"/>
</dbReference>
<comment type="caution">
    <text evidence="2">The sequence shown here is derived from an EMBL/GenBank/DDBJ whole genome shotgun (WGS) entry which is preliminary data.</text>
</comment>